<comment type="catalytic activity">
    <reaction evidence="4">
        <text>a (2E,4E)-dienoyl-CoA + NADPH + H(+) = a 4,5-saturated-(3E)-enoyl-CoA + NADP(+)</text>
        <dbReference type="Rhea" id="RHEA:45912"/>
        <dbReference type="ChEBI" id="CHEBI:15378"/>
        <dbReference type="ChEBI" id="CHEBI:57783"/>
        <dbReference type="ChEBI" id="CHEBI:58349"/>
        <dbReference type="ChEBI" id="CHEBI:85101"/>
        <dbReference type="ChEBI" id="CHEBI:85493"/>
        <dbReference type="EC" id="1.3.1.124"/>
    </reaction>
</comment>
<dbReference type="Pfam" id="PF13561">
    <property type="entry name" value="adh_short_C2"/>
    <property type="match status" value="1"/>
</dbReference>
<dbReference type="Gene3D" id="3.40.50.720">
    <property type="entry name" value="NAD(P)-binding Rossmann-like Domain"/>
    <property type="match status" value="1"/>
</dbReference>
<dbReference type="GO" id="GO:0008670">
    <property type="term" value="F:2,4-dienoyl-CoA reductase (NADPH) activity"/>
    <property type="evidence" value="ECO:0007669"/>
    <property type="project" value="InterPro"/>
</dbReference>
<dbReference type="EMBL" id="AZGY01000001">
    <property type="protein sequence ID" value="OAA32722.1"/>
    <property type="molecule type" value="Genomic_DNA"/>
</dbReference>
<dbReference type="PRINTS" id="PR00081">
    <property type="entry name" value="GDHRDH"/>
</dbReference>
<evidence type="ECO:0000256" key="2">
    <source>
        <dbReference type="ARBA" id="ARBA00023002"/>
    </source>
</evidence>
<accession>A0A166UMK8</accession>
<dbReference type="GO" id="GO:0005777">
    <property type="term" value="C:peroxisome"/>
    <property type="evidence" value="ECO:0007669"/>
    <property type="project" value="TreeGrafter"/>
</dbReference>
<evidence type="ECO:0000256" key="1">
    <source>
        <dbReference type="ARBA" id="ARBA00022857"/>
    </source>
</evidence>
<name>A0A166UMK8_9HYPO</name>
<dbReference type="InterPro" id="IPR002347">
    <property type="entry name" value="SDR_fam"/>
</dbReference>
<dbReference type="OrthoDB" id="2136131at2759"/>
<dbReference type="Proteomes" id="UP000078544">
    <property type="component" value="Unassembled WGS sequence"/>
</dbReference>
<protein>
    <recommendedName>
        <fullName evidence="3">2,4-dienoyl-CoA reductase [(3E)-enoyl-CoA-producing]</fullName>
        <ecNumber evidence="3">1.3.1.124</ecNumber>
    </recommendedName>
</protein>
<dbReference type="EC" id="1.3.1.124" evidence="3"/>
<reference evidence="6 7" key="1">
    <citation type="journal article" date="2016" name="Genome Biol. Evol.">
        <title>Divergent and convergent evolution of fungal pathogenicity.</title>
        <authorList>
            <person name="Shang Y."/>
            <person name="Xiao G."/>
            <person name="Zheng P."/>
            <person name="Cen K."/>
            <person name="Zhan S."/>
            <person name="Wang C."/>
        </authorList>
    </citation>
    <scope>NUCLEOTIDE SEQUENCE [LARGE SCALE GENOMIC DNA]</scope>
    <source>
        <strain evidence="6 7">RCEF 2490</strain>
    </source>
</reference>
<evidence type="ECO:0000313" key="7">
    <source>
        <dbReference type="Proteomes" id="UP000078544"/>
    </source>
</evidence>
<evidence type="ECO:0000256" key="5">
    <source>
        <dbReference type="ARBA" id="ARBA00048340"/>
    </source>
</evidence>
<keyword evidence="2" id="KW-0560">Oxidoreductase</keyword>
<dbReference type="InterPro" id="IPR036291">
    <property type="entry name" value="NAD(P)-bd_dom_sf"/>
</dbReference>
<evidence type="ECO:0000256" key="3">
    <source>
        <dbReference type="ARBA" id="ARBA00026117"/>
    </source>
</evidence>
<evidence type="ECO:0000256" key="4">
    <source>
        <dbReference type="ARBA" id="ARBA00048009"/>
    </source>
</evidence>
<sequence>MAYSVECSATTGLYFHSCAESHFMETSKLLTAAALRSEDRVVFVTGGAGTICSMQTRALVRLGANACIIGRNVEKTEAAAKDIATARSGAKVIGIGGCDVRKVDSLNDAAMRCAKELGGIDFVIAGAAGNFLVSMQAMSSNAFKSVMDIDVLGTFNTIKATMPYLLKSSDARIICISATFHFTGMPMQGHVAAAKASVDSLMASVALEYGPRGVTSNVISPGAIAETEGALRLVSPDKEALKKYAKSIPAGRLGTVKDIADATVYLFSSAGSWVNGHVLVVDGGSWRRQGAAVVGGHDYEYPDFLLSEGEEAKAKL</sequence>
<keyword evidence="7" id="KW-1185">Reference proteome</keyword>
<dbReference type="AlphaFoldDB" id="A0A166UMK8"/>
<dbReference type="InterPro" id="IPR045017">
    <property type="entry name" value="DECR2-like"/>
</dbReference>
<keyword evidence="1" id="KW-0521">NADP</keyword>
<dbReference type="PANTHER" id="PTHR43296:SF2">
    <property type="entry name" value="PEROXISOMAL 2,4-DIENOYL-COA REDUCTASE [(3E)-ENOYL-COA-PRODUCING]"/>
    <property type="match status" value="1"/>
</dbReference>
<dbReference type="PANTHER" id="PTHR43296">
    <property type="entry name" value="PEROXISOMAL 2,4-DIENOYL-COA REDUCTASE"/>
    <property type="match status" value="1"/>
</dbReference>
<dbReference type="STRING" id="1081109.A0A166UMK8"/>
<dbReference type="SUPFAM" id="SSF51735">
    <property type="entry name" value="NAD(P)-binding Rossmann-fold domains"/>
    <property type="match status" value="1"/>
</dbReference>
<proteinExistence type="predicted"/>
<comment type="catalytic activity">
    <reaction evidence="5">
        <text>a (2E,4Z)-dienoyl-CoA + NADPH + H(+) = a 4,5-saturated-(3E)-enoyl-CoA + NADP(+)</text>
        <dbReference type="Rhea" id="RHEA:61892"/>
        <dbReference type="ChEBI" id="CHEBI:15378"/>
        <dbReference type="ChEBI" id="CHEBI:57783"/>
        <dbReference type="ChEBI" id="CHEBI:58349"/>
        <dbReference type="ChEBI" id="CHEBI:85099"/>
        <dbReference type="ChEBI" id="CHEBI:85493"/>
        <dbReference type="EC" id="1.3.1.124"/>
    </reaction>
</comment>
<evidence type="ECO:0000313" key="6">
    <source>
        <dbReference type="EMBL" id="OAA32722.1"/>
    </source>
</evidence>
<comment type="caution">
    <text evidence="6">The sequence shown here is derived from an EMBL/GenBank/DDBJ whole genome shotgun (WGS) entry which is preliminary data.</text>
</comment>
<gene>
    <name evidence="6" type="ORF">AAL_00187</name>
</gene>
<organism evidence="6 7">
    <name type="scientific">Moelleriella libera RCEF 2490</name>
    <dbReference type="NCBI Taxonomy" id="1081109"/>
    <lineage>
        <taxon>Eukaryota</taxon>
        <taxon>Fungi</taxon>
        <taxon>Dikarya</taxon>
        <taxon>Ascomycota</taxon>
        <taxon>Pezizomycotina</taxon>
        <taxon>Sordariomycetes</taxon>
        <taxon>Hypocreomycetidae</taxon>
        <taxon>Hypocreales</taxon>
        <taxon>Clavicipitaceae</taxon>
        <taxon>Moelleriella</taxon>
    </lineage>
</organism>
<dbReference type="GO" id="GO:0009062">
    <property type="term" value="P:fatty acid catabolic process"/>
    <property type="evidence" value="ECO:0007669"/>
    <property type="project" value="InterPro"/>
</dbReference>